<evidence type="ECO:0000256" key="8">
    <source>
        <dbReference type="ARBA" id="ARBA00022989"/>
    </source>
</evidence>
<evidence type="ECO:0000313" key="15">
    <source>
        <dbReference type="Proteomes" id="UP000319663"/>
    </source>
</evidence>
<feature type="transmembrane region" description="Helical" evidence="11">
    <location>
        <begin position="1177"/>
        <end position="1196"/>
    </location>
</feature>
<dbReference type="SUPFAM" id="SSF69848">
    <property type="entry name" value="LCCL domain"/>
    <property type="match status" value="1"/>
</dbReference>
<dbReference type="InterPro" id="IPR029481">
    <property type="entry name" value="ABC_trans_N"/>
</dbReference>
<dbReference type="SMART" id="SM00382">
    <property type="entry name" value="AAA"/>
    <property type="match status" value="2"/>
</dbReference>
<evidence type="ECO:0000259" key="12">
    <source>
        <dbReference type="PROSITE" id="PS50820"/>
    </source>
</evidence>
<evidence type="ECO:0000256" key="4">
    <source>
        <dbReference type="ARBA" id="ARBA00022475"/>
    </source>
</evidence>
<dbReference type="GO" id="GO:0140359">
    <property type="term" value="F:ABC-type transporter activity"/>
    <property type="evidence" value="ECO:0007669"/>
    <property type="project" value="InterPro"/>
</dbReference>
<evidence type="ECO:0000256" key="11">
    <source>
        <dbReference type="SAM" id="Phobius"/>
    </source>
</evidence>
<dbReference type="STRING" id="5098.A0A507QQA1"/>
<feature type="transmembrane region" description="Helical" evidence="11">
    <location>
        <begin position="1216"/>
        <end position="1246"/>
    </location>
</feature>
<evidence type="ECO:0000256" key="10">
    <source>
        <dbReference type="SAM" id="MobiDB-lite"/>
    </source>
</evidence>
<feature type="transmembrane region" description="Helical" evidence="11">
    <location>
        <begin position="1506"/>
        <end position="1526"/>
    </location>
</feature>
<dbReference type="SUPFAM" id="SSF52540">
    <property type="entry name" value="P-loop containing nucleoside triphosphate hydrolases"/>
    <property type="match status" value="2"/>
</dbReference>
<dbReference type="InterPro" id="IPR027417">
    <property type="entry name" value="P-loop_NTPase"/>
</dbReference>
<dbReference type="InterPro" id="IPR004043">
    <property type="entry name" value="LCCL"/>
</dbReference>
<proteinExistence type="inferred from homology"/>
<dbReference type="InterPro" id="IPR043926">
    <property type="entry name" value="ABCG_dom"/>
</dbReference>
<keyword evidence="15" id="KW-1185">Reference proteome</keyword>
<dbReference type="CDD" id="cd03233">
    <property type="entry name" value="ABCG_PDR_domain1"/>
    <property type="match status" value="1"/>
</dbReference>
<dbReference type="GO" id="GO:0005524">
    <property type="term" value="F:ATP binding"/>
    <property type="evidence" value="ECO:0007669"/>
    <property type="project" value="UniProtKB-KW"/>
</dbReference>
<feature type="transmembrane region" description="Helical" evidence="11">
    <location>
        <begin position="1258"/>
        <end position="1282"/>
    </location>
</feature>
<feature type="transmembrane region" description="Helical" evidence="11">
    <location>
        <begin position="1732"/>
        <end position="1751"/>
    </location>
</feature>
<evidence type="ECO:0000256" key="6">
    <source>
        <dbReference type="ARBA" id="ARBA00022741"/>
    </source>
</evidence>
<dbReference type="PROSITE" id="PS50820">
    <property type="entry name" value="LCCL"/>
    <property type="match status" value="1"/>
</dbReference>
<dbReference type="InterPro" id="IPR017871">
    <property type="entry name" value="ABC_transporter-like_CS"/>
</dbReference>
<dbReference type="GO" id="GO:0005886">
    <property type="term" value="C:plasma membrane"/>
    <property type="evidence" value="ECO:0007669"/>
    <property type="project" value="UniProtKB-SubCell"/>
</dbReference>
<dbReference type="InterPro" id="IPR003593">
    <property type="entry name" value="AAA+_ATPase"/>
</dbReference>
<keyword evidence="4" id="KW-1003">Cell membrane</keyword>
<reference evidence="14 15" key="1">
    <citation type="submission" date="2019-06" db="EMBL/GenBank/DDBJ databases">
        <title>Wine fermentation using esterase from Monascus purpureus.</title>
        <authorList>
            <person name="Geng C."/>
            <person name="Zhang Y."/>
        </authorList>
    </citation>
    <scope>NUCLEOTIDE SEQUENCE [LARGE SCALE GENOMIC DNA]</scope>
    <source>
        <strain evidence="14">HQ1</strain>
    </source>
</reference>
<feature type="transmembrane region" description="Helical" evidence="11">
    <location>
        <begin position="1146"/>
        <end position="1165"/>
    </location>
</feature>
<feature type="transmembrane region" description="Helical" evidence="11">
    <location>
        <begin position="476"/>
        <end position="496"/>
    </location>
</feature>
<feature type="transmembrane region" description="Helical" evidence="11">
    <location>
        <begin position="1800"/>
        <end position="1824"/>
    </location>
</feature>
<evidence type="ECO:0000256" key="9">
    <source>
        <dbReference type="ARBA" id="ARBA00023136"/>
    </source>
</evidence>
<dbReference type="InterPro" id="IPR013525">
    <property type="entry name" value="ABC2_TM"/>
</dbReference>
<keyword evidence="8 11" id="KW-1133">Transmembrane helix</keyword>
<feature type="transmembrane region" description="Helical" evidence="11">
    <location>
        <begin position="585"/>
        <end position="604"/>
    </location>
</feature>
<dbReference type="InterPro" id="IPR034003">
    <property type="entry name" value="ABCG_PDR_2"/>
</dbReference>
<feature type="region of interest" description="Disordered" evidence="10">
    <location>
        <begin position="1"/>
        <end position="25"/>
    </location>
</feature>
<protein>
    <recommendedName>
        <fullName evidence="16">ABC transporter domain-containing protein</fullName>
    </recommendedName>
</protein>
<dbReference type="GO" id="GO:0016887">
    <property type="term" value="F:ATP hydrolysis activity"/>
    <property type="evidence" value="ECO:0007669"/>
    <property type="project" value="InterPro"/>
</dbReference>
<evidence type="ECO:0000256" key="3">
    <source>
        <dbReference type="ARBA" id="ARBA00022448"/>
    </source>
</evidence>
<feature type="domain" description="LCCL" evidence="12">
    <location>
        <begin position="1543"/>
        <end position="1649"/>
    </location>
</feature>
<name>A0A507QQA1_MONPU</name>
<feature type="transmembrane region" description="Helical" evidence="11">
    <location>
        <begin position="616"/>
        <end position="635"/>
    </location>
</feature>
<evidence type="ECO:0000256" key="2">
    <source>
        <dbReference type="ARBA" id="ARBA00006012"/>
    </source>
</evidence>
<evidence type="ECO:0000256" key="7">
    <source>
        <dbReference type="ARBA" id="ARBA00022840"/>
    </source>
</evidence>
<dbReference type="PROSITE" id="PS00211">
    <property type="entry name" value="ABC_TRANSPORTER_1"/>
    <property type="match status" value="1"/>
</dbReference>
<dbReference type="PROSITE" id="PS50893">
    <property type="entry name" value="ABC_TRANSPORTER_2"/>
    <property type="match status" value="2"/>
</dbReference>
<dbReference type="Gene3D" id="3.40.50.300">
    <property type="entry name" value="P-loop containing nucleotide triphosphate hydrolases"/>
    <property type="match status" value="2"/>
</dbReference>
<dbReference type="InterPro" id="IPR036609">
    <property type="entry name" value="LCCL_sf"/>
</dbReference>
<feature type="transmembrane region" description="Helical" evidence="11">
    <location>
        <begin position="721"/>
        <end position="742"/>
    </location>
</feature>
<keyword evidence="7" id="KW-0067">ATP-binding</keyword>
<feature type="domain" description="ABC transporter" evidence="13">
    <location>
        <begin position="805"/>
        <end position="1048"/>
    </location>
</feature>
<dbReference type="FunFam" id="3.40.50.300:FF:000054">
    <property type="entry name" value="ABC multidrug transporter atrF"/>
    <property type="match status" value="1"/>
</dbReference>
<dbReference type="PANTHER" id="PTHR19241">
    <property type="entry name" value="ATP-BINDING CASSETTE TRANSPORTER"/>
    <property type="match status" value="1"/>
</dbReference>
<feature type="transmembrane region" description="Helical" evidence="11">
    <location>
        <begin position="1288"/>
        <end position="1306"/>
    </location>
</feature>
<gene>
    <name evidence="14" type="ORF">MPDQ_001071</name>
</gene>
<keyword evidence="6" id="KW-0547">Nucleotide-binding</keyword>
<comment type="similarity">
    <text evidence="2">Belongs to the ABC transporter superfamily. ABCG family. PDR (TC 3.A.1.205) subfamily.</text>
</comment>
<comment type="subcellular location">
    <subcellularLocation>
        <location evidence="1">Cell membrane</location>
        <topology evidence="1">Multi-pass membrane protein</topology>
    </subcellularLocation>
</comment>
<evidence type="ECO:0000259" key="13">
    <source>
        <dbReference type="PROSITE" id="PS50893"/>
    </source>
</evidence>
<dbReference type="Pfam" id="PF03815">
    <property type="entry name" value="LCCL"/>
    <property type="match status" value="1"/>
</dbReference>
<evidence type="ECO:0000256" key="1">
    <source>
        <dbReference type="ARBA" id="ARBA00004651"/>
    </source>
</evidence>
<dbReference type="SMART" id="SM00603">
    <property type="entry name" value="LCCL"/>
    <property type="match status" value="1"/>
</dbReference>
<dbReference type="EMBL" id="VIFY01000126">
    <property type="protein sequence ID" value="TQB70013.1"/>
    <property type="molecule type" value="Genomic_DNA"/>
</dbReference>
<dbReference type="Pfam" id="PF19055">
    <property type="entry name" value="ABC2_membrane_7"/>
    <property type="match status" value="1"/>
</dbReference>
<comment type="caution">
    <text evidence="14">The sequence shown here is derived from an EMBL/GenBank/DDBJ whole genome shotgun (WGS) entry which is preliminary data.</text>
</comment>
<feature type="transmembrane region" description="Helical" evidence="11">
    <location>
        <begin position="1836"/>
        <end position="1858"/>
    </location>
</feature>
<feature type="transmembrane region" description="Helical" evidence="11">
    <location>
        <begin position="508"/>
        <end position="529"/>
    </location>
</feature>
<keyword evidence="5 11" id="KW-0812">Transmembrane</keyword>
<dbReference type="Gene3D" id="2.170.130.20">
    <property type="entry name" value="LCCL-like domain"/>
    <property type="match status" value="1"/>
</dbReference>
<evidence type="ECO:0000313" key="14">
    <source>
        <dbReference type="EMBL" id="TQB70013.1"/>
    </source>
</evidence>
<evidence type="ECO:0008006" key="16">
    <source>
        <dbReference type="Google" id="ProtNLM"/>
    </source>
</evidence>
<feature type="transmembrane region" description="Helical" evidence="11">
    <location>
        <begin position="550"/>
        <end position="573"/>
    </location>
</feature>
<feature type="domain" description="ABC transporter" evidence="13">
    <location>
        <begin position="113"/>
        <end position="363"/>
    </location>
</feature>
<dbReference type="Pfam" id="PF00005">
    <property type="entry name" value="ABC_tran"/>
    <property type="match status" value="2"/>
</dbReference>
<dbReference type="Pfam" id="PF01061">
    <property type="entry name" value="ABC2_membrane"/>
    <property type="match status" value="2"/>
</dbReference>
<dbReference type="InterPro" id="IPR010929">
    <property type="entry name" value="PDR_CDR_ABC"/>
</dbReference>
<dbReference type="InterPro" id="IPR034001">
    <property type="entry name" value="ABCG_PDR_1"/>
</dbReference>
<dbReference type="Pfam" id="PF06422">
    <property type="entry name" value="PDR_CDR"/>
    <property type="match status" value="1"/>
</dbReference>
<dbReference type="Proteomes" id="UP000319663">
    <property type="component" value="Unassembled WGS sequence"/>
</dbReference>
<dbReference type="InterPro" id="IPR003439">
    <property type="entry name" value="ABC_transporter-like_ATP-bd"/>
</dbReference>
<dbReference type="Pfam" id="PF14510">
    <property type="entry name" value="ABC_trans_N"/>
    <property type="match status" value="1"/>
</dbReference>
<keyword evidence="3" id="KW-0813">Transport</keyword>
<feature type="transmembrane region" description="Helical" evidence="11">
    <location>
        <begin position="1318"/>
        <end position="1337"/>
    </location>
</feature>
<organism evidence="14 15">
    <name type="scientific">Monascus purpureus</name>
    <name type="common">Red mold</name>
    <name type="synonym">Monascus anka</name>
    <dbReference type="NCBI Taxonomy" id="5098"/>
    <lineage>
        <taxon>Eukaryota</taxon>
        <taxon>Fungi</taxon>
        <taxon>Dikarya</taxon>
        <taxon>Ascomycota</taxon>
        <taxon>Pezizomycotina</taxon>
        <taxon>Eurotiomycetes</taxon>
        <taxon>Eurotiomycetidae</taxon>
        <taxon>Eurotiales</taxon>
        <taxon>Aspergillaceae</taxon>
        <taxon>Monascus</taxon>
    </lineage>
</organism>
<feature type="transmembrane region" description="Helical" evidence="11">
    <location>
        <begin position="1679"/>
        <end position="1712"/>
    </location>
</feature>
<keyword evidence="9 11" id="KW-0472">Membrane</keyword>
<feature type="transmembrane region" description="Helical" evidence="11">
    <location>
        <begin position="1763"/>
        <end position="1780"/>
    </location>
</feature>
<feature type="compositionally biased region" description="Basic and acidic residues" evidence="10">
    <location>
        <begin position="1"/>
        <end position="10"/>
    </location>
</feature>
<accession>A0A507QQA1</accession>
<evidence type="ECO:0000256" key="5">
    <source>
        <dbReference type="ARBA" id="ARBA00022692"/>
    </source>
</evidence>
<dbReference type="CDD" id="cd03232">
    <property type="entry name" value="ABCG_PDR_domain2"/>
    <property type="match status" value="1"/>
</dbReference>
<sequence length="2026" mass="226588">MPDSPDEKAARPLTPKTVWSAQERDQLTRIATDHSLRYRKSRDVDTESNASNLDPTSSSFDLDQWMRYQVRKFHEGGYTPSKTGVIFKDLSVHGSGSAVQIQQTVDSVMTAPFRLKSLVSSSKTHKTILHNFTGCVKRGEMLLVLGRPGAGCSTFLKSISADTRGLTVDKSSEIHYDGIPQKTMAREFKGEILYNQEVEKHFPHLTVGETLGFAAAARAPRSRVDGQTRQEYIDHVRNVVMAVFGLSHTVNTKVGSDFVRGVSGGERKRVSIAEMALAGSPLCCWDNATRGLDSASSLDFAKALQMSSRIFESTHLVALYQASQSIYDLFDKVIVLYEGREIFFGSTLRAKAYFEEMGWHCPSRQTTGDFLTSLTNPSERQAKPGFEKMVPRTAEEFEKYWRNSPDFEQLMSDISQVEKTLATSSKTEEVFFRGHRERQAKHTRPHSAYVISVPMQVRICTVRAYQRIWNDRSSSVTLIGGQIVMSLIIASLFYGSPFGTQSFFAKSSVLFFAILLNSLITVTEINTLYFKRPIIEKHASYRFYHPFSEALAGVVSDIPIKLISGVIFNTTLYFLGGLRYEPGPFFVFFLFTFMAVLCMSQIFRAIAAASRTISQALAVAGVVLLAVVIYTGFVIPRPNMHPWFGWIFWINPLAYAYESLIVNEFHGREFPCSNVIPRYPVFKNGSYPMFICGEKGAIAGELFVNGDRYLNDSFHYQFEHMWRNFGILCGFLVFFLGLYLLMSEINSSSGSSAEALVYRFGHVPKSVLNAIREGRTGKLTKTETAQGPDPSQEQEAVLPAQHSIFSWRNVCFDIEIKGEPRRLLDEVSGWVRPGTLTALMGVSGAGKTTLLNVLAQRADFGVVTGEMLVNGSPLDPSFQRKTGYVQQQDLHLHTSTVREALRFSALLRQPKSVPVKEKYEFVEKVIGMLNMEDFAEAVVGIPGEGLNVEQRKLLTIGVELAAKPALLLFLDEPTSGLDSQSSWTIVSFLRRLADNGQAVLATIHQPSAMLFQQFDRLLFLAKGGKTVYFGEIGENSRTLLDYFERQGARKCESNENPAEYMLELAGAGASGQSTMDWHELWKKSREAKEIDEELEHLVEAGRQNSLTSNEATAPERPSEFAMPFWRQLLAVTIRVFQQYWRTPTYIYGKFILGVASALFVGFSFYIPGTSMQGLQSIIFAIFMISAVFSVLFQQIMPQFIFQRELYEVRERPSKTYHWAAFMIANILVEIPYQMLLGIMVFGAFTYPVFGIISSENQGVILLIFMQFFVWGSTFAHAVVAALPDAETASQIATLIFYLTLVFNGVLVPRDSLPGFWNFMYRVSPMTYIINAIAAAGAGGRPVHCAKNELNIFQPYPNLTCAQYMEPYFKGAGPLGGQLLNPDDHHNCSYCQLRETDQFLGMRSIKSDERWRNFGLGSFEEYHDDDDLQGTHKTPLLPIRELSGTSLPRVTSLHEKRRAYGILSCVVSWIQGPPQPHKYKITPLLERWQTAPSRLIDTYLPSTKRKLFLLLTVIGIWGVVFLSVLHASVSNDSVVRLSCYSSLWPDTTVCGVDGDSCRPFDEKGFAFRCPAGCADTILLEPYAVGGQMVNYRGLVIGGGDSGIYRSDSRICPAGIHAGLISQRKGGCGFLRRTGEQSNYTSVQRNGITSIEFPSNFPSSYTFDEGEHGSLKGLKCSDTRWPLFTFSLIVTALLSICIASPAVFYTSIFFIVYFQVALVSDAPYFPDYDEVVSIALGRFLPTAFVGFAMYYFCVSKTLTSMDAHWDKTVLWLGGLWVAALNTDTFDKIPLSRLTPHDIQQQPGALLSLIIIVSALILIAITQTVAFRNEGRLPTLLRIYGIMALGILALLTVPHMMLRLHHYILGLIFLPGTTLQTRPSLLYQGLCVGLFINGVARWDYDSILETPASLLEGAKMGTIIPDLAAPLMLSAQSLFFNFTGQIDSHADGISVLVNDVLRFRSFKSLGADAVAQVESFNWTRHRENEPEYFRFAYVKSNPLGGIKYYDFTDPAVWEADGEWRWNASVESTS</sequence>